<dbReference type="InterPro" id="IPR027417">
    <property type="entry name" value="P-loop_NTPase"/>
</dbReference>
<evidence type="ECO:0000313" key="4">
    <source>
        <dbReference type="EMBL" id="PTB73735.1"/>
    </source>
</evidence>
<gene>
    <name evidence="4" type="ORF">M440DRAFT_1403927</name>
</gene>
<dbReference type="SUPFAM" id="SSF52540">
    <property type="entry name" value="P-loop containing nucleoside triphosphate hydrolases"/>
    <property type="match status" value="1"/>
</dbReference>
<keyword evidence="2" id="KW-0175">Coiled coil</keyword>
<keyword evidence="5" id="KW-1185">Reference proteome</keyword>
<sequence length="286" mass="31933">MKARIDAETKRTREAQQQLDEIMQQLREMEQREARMQEIRDELGYNSEAPRFTPDLVAAARKDLGYVQGKTNIVFVGNVNVGKSSLVNALCGITNKHPTAARVGGSQVTLTTACYETRHHSDIMLFDTPGAGTMDVPAFRFYYEQKLYAFDAVVLVHDTTLTTANIRLLQMCSLAHQPCVAVRTRADSHIENYAKDFECKLEEAREMYLAEARQDIAECQAKITQKWPEHGIQIRDHIVSATGVRNILEGAASSDDPAVAYIDEWDLVCALSLRPAAPGIANAPYE</sequence>
<dbReference type="PANTHER" id="PTHR14143">
    <property type="entry name" value="INTERFERON-INDUCIBLE GTPASE FAMILY MEMBER"/>
    <property type="match status" value="1"/>
</dbReference>
<dbReference type="STRING" id="983965.A0A2T4BWV1"/>
<reference evidence="4 5" key="1">
    <citation type="submission" date="2016-07" db="EMBL/GenBank/DDBJ databases">
        <title>Multiple horizontal gene transfer events from other fungi enriched the ability of initially mycotrophic Trichoderma (Ascomycota) to feed on dead plant biomass.</title>
        <authorList>
            <consortium name="DOE Joint Genome Institute"/>
            <person name="Aerts A."/>
            <person name="Atanasova L."/>
            <person name="Chenthamara K."/>
            <person name="Zhang J."/>
            <person name="Grujic M."/>
            <person name="Henrissat B."/>
            <person name="Kuo A."/>
            <person name="Salamov A."/>
            <person name="Lipzen A."/>
            <person name="Labutti K."/>
            <person name="Barry K."/>
            <person name="Miao Y."/>
            <person name="Rahimi M.J."/>
            <person name="Shen Q."/>
            <person name="Grigoriev I.V."/>
            <person name="Kubicek C.P."/>
            <person name="Druzhinina I.S."/>
        </authorList>
    </citation>
    <scope>NUCLEOTIDE SEQUENCE [LARGE SCALE GENOMIC DNA]</scope>
    <source>
        <strain evidence="4 5">ATCC 18648</strain>
    </source>
</reference>
<feature type="coiled-coil region" evidence="2">
    <location>
        <begin position="5"/>
        <end position="42"/>
    </location>
</feature>
<organism evidence="4 5">
    <name type="scientific">Trichoderma longibrachiatum ATCC 18648</name>
    <dbReference type="NCBI Taxonomy" id="983965"/>
    <lineage>
        <taxon>Eukaryota</taxon>
        <taxon>Fungi</taxon>
        <taxon>Dikarya</taxon>
        <taxon>Ascomycota</taxon>
        <taxon>Pezizomycotina</taxon>
        <taxon>Sordariomycetes</taxon>
        <taxon>Hypocreomycetidae</taxon>
        <taxon>Hypocreales</taxon>
        <taxon>Hypocreaceae</taxon>
        <taxon>Trichoderma</taxon>
    </lineage>
</organism>
<evidence type="ECO:0000256" key="1">
    <source>
        <dbReference type="ARBA" id="ARBA00005429"/>
    </source>
</evidence>
<evidence type="ECO:0000259" key="3">
    <source>
        <dbReference type="PROSITE" id="PS51716"/>
    </source>
</evidence>
<name>A0A2T4BWV1_TRILO</name>
<dbReference type="PROSITE" id="PS51716">
    <property type="entry name" value="G_IRG"/>
    <property type="match status" value="1"/>
</dbReference>
<dbReference type="InterPro" id="IPR007743">
    <property type="entry name" value="Immunity-related_GTPase-like"/>
</dbReference>
<comment type="similarity">
    <text evidence="1">Belongs to the TRAFAC class dynamin-like GTPase superfamily. IRG family.</text>
</comment>
<dbReference type="GO" id="GO:0005525">
    <property type="term" value="F:GTP binding"/>
    <property type="evidence" value="ECO:0007669"/>
    <property type="project" value="InterPro"/>
</dbReference>
<dbReference type="EMBL" id="KZ679137">
    <property type="protein sequence ID" value="PTB73735.1"/>
    <property type="molecule type" value="Genomic_DNA"/>
</dbReference>
<dbReference type="Gene3D" id="3.40.50.300">
    <property type="entry name" value="P-loop containing nucleotide triphosphate hydrolases"/>
    <property type="match status" value="1"/>
</dbReference>
<dbReference type="Proteomes" id="UP000240760">
    <property type="component" value="Unassembled WGS sequence"/>
</dbReference>
<evidence type="ECO:0000256" key="2">
    <source>
        <dbReference type="SAM" id="Coils"/>
    </source>
</evidence>
<dbReference type="OrthoDB" id="422720at2759"/>
<proteinExistence type="inferred from homology"/>
<dbReference type="GO" id="GO:0016020">
    <property type="term" value="C:membrane"/>
    <property type="evidence" value="ECO:0007669"/>
    <property type="project" value="InterPro"/>
</dbReference>
<dbReference type="Pfam" id="PF05049">
    <property type="entry name" value="IIGP"/>
    <property type="match status" value="1"/>
</dbReference>
<protein>
    <recommendedName>
        <fullName evidence="3">IRG-type G domain-containing protein</fullName>
    </recommendedName>
</protein>
<dbReference type="AlphaFoldDB" id="A0A2T4BWV1"/>
<feature type="domain" description="IRG-type G" evidence="3">
    <location>
        <begin position="69"/>
        <end position="286"/>
    </location>
</feature>
<evidence type="ECO:0000313" key="5">
    <source>
        <dbReference type="Proteomes" id="UP000240760"/>
    </source>
</evidence>
<accession>A0A2T4BWV1</accession>
<dbReference type="PANTHER" id="PTHR14143:SF1">
    <property type="entry name" value="IRG-TYPE G DOMAIN-CONTAINING PROTEIN"/>
    <property type="match status" value="1"/>
</dbReference>
<dbReference type="InterPro" id="IPR030385">
    <property type="entry name" value="G_IRG_dom"/>
</dbReference>